<name>A0A081NZU0_9BACL</name>
<organism evidence="2 3">
    <name type="scientific">Paenibacillus tyrfis</name>
    <dbReference type="NCBI Taxonomy" id="1501230"/>
    <lineage>
        <taxon>Bacteria</taxon>
        <taxon>Bacillati</taxon>
        <taxon>Bacillota</taxon>
        <taxon>Bacilli</taxon>
        <taxon>Bacillales</taxon>
        <taxon>Paenibacillaceae</taxon>
        <taxon>Paenibacillus</taxon>
    </lineage>
</organism>
<dbReference type="eggNOG" id="ENOG503071K">
    <property type="taxonomic scope" value="Bacteria"/>
</dbReference>
<feature type="transmembrane region" description="Helical" evidence="1">
    <location>
        <begin position="152"/>
        <end position="172"/>
    </location>
</feature>
<dbReference type="AlphaFoldDB" id="A0A081NZU0"/>
<evidence type="ECO:0000313" key="3">
    <source>
        <dbReference type="Proteomes" id="UP000028123"/>
    </source>
</evidence>
<evidence type="ECO:0000313" key="2">
    <source>
        <dbReference type="EMBL" id="KEQ23963.1"/>
    </source>
</evidence>
<keyword evidence="3" id="KW-1185">Reference proteome</keyword>
<keyword evidence="1" id="KW-0812">Transmembrane</keyword>
<protein>
    <recommendedName>
        <fullName evidence="4">EfeO-type cupredoxin-like domain-containing protein</fullName>
    </recommendedName>
</protein>
<gene>
    <name evidence="2" type="ORF">ET33_11840</name>
</gene>
<evidence type="ECO:0008006" key="4">
    <source>
        <dbReference type="Google" id="ProtNLM"/>
    </source>
</evidence>
<dbReference type="Gene3D" id="2.60.40.420">
    <property type="entry name" value="Cupredoxins - blue copper proteins"/>
    <property type="match status" value="1"/>
</dbReference>
<accession>A0A081NZU0</accession>
<evidence type="ECO:0000256" key="1">
    <source>
        <dbReference type="SAM" id="Phobius"/>
    </source>
</evidence>
<comment type="caution">
    <text evidence="2">The sequence shown here is derived from an EMBL/GenBank/DDBJ whole genome shotgun (WGS) entry which is preliminary data.</text>
</comment>
<dbReference type="Proteomes" id="UP000028123">
    <property type="component" value="Unassembled WGS sequence"/>
</dbReference>
<feature type="transmembrane region" description="Helical" evidence="1">
    <location>
        <begin position="36"/>
        <end position="55"/>
    </location>
</feature>
<feature type="transmembrane region" description="Helical" evidence="1">
    <location>
        <begin position="61"/>
        <end position="80"/>
    </location>
</feature>
<dbReference type="InterPro" id="IPR008972">
    <property type="entry name" value="Cupredoxin"/>
</dbReference>
<proteinExistence type="predicted"/>
<feature type="transmembrane region" description="Helical" evidence="1">
    <location>
        <begin position="114"/>
        <end position="131"/>
    </location>
</feature>
<feature type="transmembrane region" description="Helical" evidence="1">
    <location>
        <begin position="6"/>
        <end position="24"/>
    </location>
</feature>
<feature type="transmembrane region" description="Helical" evidence="1">
    <location>
        <begin position="87"/>
        <end position="108"/>
    </location>
</feature>
<keyword evidence="1" id="KW-1133">Transmembrane helix</keyword>
<keyword evidence="1" id="KW-0472">Membrane</keyword>
<reference evidence="2 3" key="1">
    <citation type="submission" date="2014-06" db="EMBL/GenBank/DDBJ databases">
        <title>Draft genome sequence of Paenibacillus sp. MSt1.</title>
        <authorList>
            <person name="Aw Y.K."/>
            <person name="Ong K.S."/>
            <person name="Gan H.M."/>
            <person name="Lee S.M."/>
        </authorList>
    </citation>
    <scope>NUCLEOTIDE SEQUENCE [LARGE SCALE GENOMIC DNA]</scope>
    <source>
        <strain evidence="2 3">MSt1</strain>
    </source>
</reference>
<sequence>MLLNIGSFILVILITSYPIFYIYIYKGMLPKSAGTILVPVLAAVSGSAFGVAAAQTFEFDLLVNMIPAMLFAIIVGMAGGRGFGLQTVANGALSGLLGAMLGTVAGSLFFKSGIVVMAADIAFVVLVFLIQKWLDGQFTRKAAKTKQSVKKAGYTGTFMLMAAILVLAGGIFTQKNQIVASSIGQPQSQQAAADEENDLQLATIDITAAGFIPGNTEIKAGSMIKAVFNVKPNAGTGLKLVSKDLNFSAELNEGRNMFLLNNPQPGTYDIMLEPKGSKCTFTVKAGSK</sequence>
<dbReference type="EMBL" id="JNVM01000018">
    <property type="protein sequence ID" value="KEQ23963.1"/>
    <property type="molecule type" value="Genomic_DNA"/>
</dbReference>